<dbReference type="AlphaFoldDB" id="A0A553JKX8"/>
<organism evidence="2 3">
    <name type="scientific">Shewanella hanedai</name>
    <name type="common">Alteromonas hanedai</name>
    <dbReference type="NCBI Taxonomy" id="25"/>
    <lineage>
        <taxon>Bacteria</taxon>
        <taxon>Pseudomonadati</taxon>
        <taxon>Pseudomonadota</taxon>
        <taxon>Gammaproteobacteria</taxon>
        <taxon>Alteromonadales</taxon>
        <taxon>Shewanellaceae</taxon>
        <taxon>Shewanella</taxon>
    </lineage>
</organism>
<keyword evidence="1" id="KW-0732">Signal</keyword>
<reference evidence="3" key="1">
    <citation type="submission" date="2019-07" db="EMBL/GenBank/DDBJ databases">
        <title>Shewanella sp. YLB-08 draft genomic sequence.</title>
        <authorList>
            <person name="Yu L."/>
        </authorList>
    </citation>
    <scope>NUCLEOTIDE SEQUENCE [LARGE SCALE GENOMIC DNA]</scope>
    <source>
        <strain evidence="3">JCM 20706</strain>
    </source>
</reference>
<evidence type="ECO:0000313" key="3">
    <source>
        <dbReference type="Proteomes" id="UP000318126"/>
    </source>
</evidence>
<name>A0A553JKX8_SHEHA</name>
<evidence type="ECO:0000256" key="1">
    <source>
        <dbReference type="SAM" id="SignalP"/>
    </source>
</evidence>
<sequence>MKITIINMFLKVTVCCALCVSGAATAGIINDLGVAAQFQNIQSFEDKNLSLNNGEKDEAEDEVIINPMAGCPRLPCPGNW</sequence>
<keyword evidence="3" id="KW-1185">Reference proteome</keyword>
<dbReference type="Proteomes" id="UP000318126">
    <property type="component" value="Unassembled WGS sequence"/>
</dbReference>
<gene>
    <name evidence="2" type="ORF">FN961_17670</name>
</gene>
<accession>A0A553JKX8</accession>
<protein>
    <submittedName>
        <fullName evidence="2">Uncharacterized protein</fullName>
    </submittedName>
</protein>
<comment type="caution">
    <text evidence="2">The sequence shown here is derived from an EMBL/GenBank/DDBJ whole genome shotgun (WGS) entry which is preliminary data.</text>
</comment>
<evidence type="ECO:0000313" key="2">
    <source>
        <dbReference type="EMBL" id="TRY13097.1"/>
    </source>
</evidence>
<dbReference type="RefSeq" id="WP_144041504.1">
    <property type="nucleotide sequence ID" value="NZ_BMPL01000043.1"/>
</dbReference>
<feature type="chain" id="PRO_5021960016" evidence="1">
    <location>
        <begin position="27"/>
        <end position="80"/>
    </location>
</feature>
<proteinExistence type="predicted"/>
<feature type="signal peptide" evidence="1">
    <location>
        <begin position="1"/>
        <end position="26"/>
    </location>
</feature>
<dbReference type="EMBL" id="VKGK01000023">
    <property type="protein sequence ID" value="TRY13097.1"/>
    <property type="molecule type" value="Genomic_DNA"/>
</dbReference>